<dbReference type="RefSeq" id="WP_168219103.1">
    <property type="nucleotide sequence ID" value="NZ_CP042425.1"/>
</dbReference>
<reference evidence="2" key="1">
    <citation type="submission" date="2019-08" db="EMBL/GenBank/DDBJ databases">
        <title>Limnoglobus roseus gen. nov., sp. nov., a novel freshwater planctomycete with a giant genome from the family Gemmataceae.</title>
        <authorList>
            <person name="Kulichevskaya I.S."/>
            <person name="Naumoff D.G."/>
            <person name="Miroshnikov K."/>
            <person name="Ivanova A."/>
            <person name="Philippov D.A."/>
            <person name="Hakobyan A."/>
            <person name="Rijpstra I.C."/>
            <person name="Sinninghe Damste J.S."/>
            <person name="Liesack W."/>
            <person name="Dedysh S.N."/>
        </authorList>
    </citation>
    <scope>NUCLEOTIDE SEQUENCE [LARGE SCALE GENOMIC DNA]</scope>
    <source>
        <strain evidence="2">PX52</strain>
    </source>
</reference>
<dbReference type="PANTHER" id="PTHR38436:SF1">
    <property type="entry name" value="ESTER CYCLASE"/>
    <property type="match status" value="1"/>
</dbReference>
<protein>
    <submittedName>
        <fullName evidence="1">Ester cyclase</fullName>
    </submittedName>
</protein>
<evidence type="ECO:0000313" key="2">
    <source>
        <dbReference type="Proteomes" id="UP000324974"/>
    </source>
</evidence>
<keyword evidence="2" id="KW-1185">Reference proteome</keyword>
<dbReference type="KEGG" id="lrs:PX52LOC_04076"/>
<accession>A0A5C1ACH8</accession>
<dbReference type="AlphaFoldDB" id="A0A5C1ACH8"/>
<dbReference type="PANTHER" id="PTHR38436">
    <property type="entry name" value="POLYKETIDE CYCLASE SNOAL-LIKE DOMAIN"/>
    <property type="match status" value="1"/>
</dbReference>
<dbReference type="InterPro" id="IPR032710">
    <property type="entry name" value="NTF2-like_dom_sf"/>
</dbReference>
<organism evidence="1 2">
    <name type="scientific">Limnoglobus roseus</name>
    <dbReference type="NCBI Taxonomy" id="2598579"/>
    <lineage>
        <taxon>Bacteria</taxon>
        <taxon>Pseudomonadati</taxon>
        <taxon>Planctomycetota</taxon>
        <taxon>Planctomycetia</taxon>
        <taxon>Gemmatales</taxon>
        <taxon>Gemmataceae</taxon>
        <taxon>Limnoglobus</taxon>
    </lineage>
</organism>
<dbReference type="Gene3D" id="3.10.450.50">
    <property type="match status" value="1"/>
</dbReference>
<dbReference type="GO" id="GO:0030638">
    <property type="term" value="P:polyketide metabolic process"/>
    <property type="evidence" value="ECO:0007669"/>
    <property type="project" value="InterPro"/>
</dbReference>
<dbReference type="EMBL" id="CP042425">
    <property type="protein sequence ID" value="QEL17099.1"/>
    <property type="molecule type" value="Genomic_DNA"/>
</dbReference>
<dbReference type="Pfam" id="PF07366">
    <property type="entry name" value="SnoaL"/>
    <property type="match status" value="1"/>
</dbReference>
<proteinExistence type="predicted"/>
<evidence type="ECO:0000313" key="1">
    <source>
        <dbReference type="EMBL" id="QEL17099.1"/>
    </source>
</evidence>
<dbReference type="InterPro" id="IPR009959">
    <property type="entry name" value="Cyclase_SnoaL-like"/>
</dbReference>
<sequence>MSDAGRLIRELHDVVWNAGDLSAVERLVALQYVIHSDPGDQWEGRTLDRDTYRERVTYSRTAFPDLLFTLHDVISTNRRVAVRWTAEGTQAGDLIGLPATGKRLRFAGQTIYDIVDGQVAGHWQVIDRLGFVQQLRGGGG</sequence>
<dbReference type="SUPFAM" id="SSF54427">
    <property type="entry name" value="NTF2-like"/>
    <property type="match status" value="1"/>
</dbReference>
<name>A0A5C1ACH8_9BACT</name>
<gene>
    <name evidence="1" type="ORF">PX52LOC_04076</name>
</gene>
<dbReference type="Proteomes" id="UP000324974">
    <property type="component" value="Chromosome"/>
</dbReference>